<evidence type="ECO:0000256" key="2">
    <source>
        <dbReference type="ARBA" id="ARBA00022679"/>
    </source>
</evidence>
<dbReference type="InterPro" id="IPR003594">
    <property type="entry name" value="HATPase_dom"/>
</dbReference>
<accession>A0AA48M7X4</accession>
<evidence type="ECO:0000256" key="4">
    <source>
        <dbReference type="ARBA" id="ARBA00022777"/>
    </source>
</evidence>
<evidence type="ECO:0000256" key="3">
    <source>
        <dbReference type="ARBA" id="ARBA00022741"/>
    </source>
</evidence>
<dbReference type="Proteomes" id="UP001189619">
    <property type="component" value="Chromosome"/>
</dbReference>
<comment type="catalytic activity">
    <reaction evidence="7">
        <text>L-seryl-[protein] + ATP = O-phospho-L-seryl-[protein] + ADP + H(+)</text>
        <dbReference type="Rhea" id="RHEA:17989"/>
        <dbReference type="Rhea" id="RHEA-COMP:9863"/>
        <dbReference type="Rhea" id="RHEA-COMP:11604"/>
        <dbReference type="ChEBI" id="CHEBI:15378"/>
        <dbReference type="ChEBI" id="CHEBI:29999"/>
        <dbReference type="ChEBI" id="CHEBI:30616"/>
        <dbReference type="ChEBI" id="CHEBI:83421"/>
        <dbReference type="ChEBI" id="CHEBI:456216"/>
        <dbReference type="EC" id="2.7.11.1"/>
    </reaction>
</comment>
<evidence type="ECO:0000259" key="8">
    <source>
        <dbReference type="SMART" id="SM00387"/>
    </source>
</evidence>
<keyword evidence="5 7" id="KW-0067">ATP-binding</keyword>
<dbReference type="Gene3D" id="3.30.565.10">
    <property type="entry name" value="Histidine kinase-like ATPase, C-terminal domain"/>
    <property type="match status" value="1"/>
</dbReference>
<dbReference type="GO" id="GO:0005524">
    <property type="term" value="F:ATP binding"/>
    <property type="evidence" value="ECO:0007669"/>
    <property type="project" value="UniProtKB-KW"/>
</dbReference>
<comment type="similarity">
    <text evidence="7">Belongs to the anti-sigma-factor family.</text>
</comment>
<dbReference type="SMART" id="SM00387">
    <property type="entry name" value="HATPase_c"/>
    <property type="match status" value="1"/>
</dbReference>
<evidence type="ECO:0000313" key="9">
    <source>
        <dbReference type="EMBL" id="CAJ1002919.1"/>
    </source>
</evidence>
<dbReference type="InterPro" id="IPR050267">
    <property type="entry name" value="Anti-sigma-factor_SerPK"/>
</dbReference>
<dbReference type="InterPro" id="IPR010194">
    <property type="entry name" value="Anti-sigma_F"/>
</dbReference>
<dbReference type="PANTHER" id="PTHR35526">
    <property type="entry name" value="ANTI-SIGMA-F FACTOR RSBW-RELATED"/>
    <property type="match status" value="1"/>
</dbReference>
<evidence type="ECO:0000256" key="6">
    <source>
        <dbReference type="ARBA" id="ARBA00022969"/>
    </source>
</evidence>
<evidence type="ECO:0000256" key="7">
    <source>
        <dbReference type="HAMAP-Rule" id="MF_00637"/>
    </source>
</evidence>
<dbReference type="AlphaFoldDB" id="A0AA48M7X4"/>
<dbReference type="GO" id="GO:0042174">
    <property type="term" value="P:negative regulation of sporulation resulting in formation of a cellular spore"/>
    <property type="evidence" value="ECO:0007669"/>
    <property type="project" value="InterPro"/>
</dbReference>
<dbReference type="SUPFAM" id="SSF55874">
    <property type="entry name" value="ATPase domain of HSP90 chaperone/DNA topoisomerase II/histidine kinase"/>
    <property type="match status" value="1"/>
</dbReference>
<dbReference type="NCBIfam" id="TIGR01925">
    <property type="entry name" value="spIIAB"/>
    <property type="match status" value="1"/>
</dbReference>
<organism evidence="9 10">
    <name type="scientific">Brevibacillus aydinogluensis</name>
    <dbReference type="NCBI Taxonomy" id="927786"/>
    <lineage>
        <taxon>Bacteria</taxon>
        <taxon>Bacillati</taxon>
        <taxon>Bacillota</taxon>
        <taxon>Bacilli</taxon>
        <taxon>Bacillales</taxon>
        <taxon>Paenibacillaceae</taxon>
        <taxon>Brevibacillus</taxon>
    </lineage>
</organism>
<reference evidence="9" key="1">
    <citation type="submission" date="2023-07" db="EMBL/GenBank/DDBJ databases">
        <authorList>
            <person name="Ivanov I."/>
            <person name="Teneva D."/>
            <person name="Stoikov I."/>
        </authorList>
    </citation>
    <scope>NUCLEOTIDE SEQUENCE</scope>
    <source>
        <strain evidence="9">4475</strain>
    </source>
</reference>
<keyword evidence="3 7" id="KW-0547">Nucleotide-binding</keyword>
<evidence type="ECO:0000256" key="1">
    <source>
        <dbReference type="ARBA" id="ARBA00022527"/>
    </source>
</evidence>
<dbReference type="GO" id="GO:0016989">
    <property type="term" value="F:sigma factor antagonist activity"/>
    <property type="evidence" value="ECO:0007669"/>
    <property type="project" value="InterPro"/>
</dbReference>
<dbReference type="EMBL" id="OY569118">
    <property type="protein sequence ID" value="CAJ1002919.1"/>
    <property type="molecule type" value="Genomic_DNA"/>
</dbReference>
<sequence>MYWGWRKMTTRNFMTVSFAALSQNEAFARVAVASFISQWDVTVEELEEIKTVVSEAVTNAIIHGYEENAEGVVRISVSIEDGLVDLLVEDQGKGIEDVDLAMQPLYTSKPELERSGMGFTIMENFMDTLEVVTAVGKGTTVRLTKRLSCAKALQN</sequence>
<dbReference type="GO" id="GO:0030436">
    <property type="term" value="P:asexual sporulation"/>
    <property type="evidence" value="ECO:0007669"/>
    <property type="project" value="UniProtKB-UniRule"/>
</dbReference>
<gene>
    <name evidence="7 9" type="primary">spoIIAB</name>
    <name evidence="9" type="ORF">BSPP4475_11380</name>
</gene>
<keyword evidence="1 7" id="KW-0723">Serine/threonine-protein kinase</keyword>
<dbReference type="KEGG" id="bayd:BSPP4475_11380"/>
<protein>
    <recommendedName>
        <fullName evidence="7">Anti-sigma F factor</fullName>
        <ecNumber evidence="7">2.7.11.1</ecNumber>
    </recommendedName>
    <alternativeName>
        <fullName evidence="7">Stage II sporulation protein AB</fullName>
    </alternativeName>
</protein>
<dbReference type="Pfam" id="PF13581">
    <property type="entry name" value="HATPase_c_2"/>
    <property type="match status" value="1"/>
</dbReference>
<dbReference type="InterPro" id="IPR036890">
    <property type="entry name" value="HATPase_C_sf"/>
</dbReference>
<dbReference type="HAMAP" id="MF_00637">
    <property type="entry name" value="Anti_sigma_F"/>
    <property type="match status" value="1"/>
</dbReference>
<dbReference type="PANTHER" id="PTHR35526:SF3">
    <property type="entry name" value="ANTI-SIGMA-F FACTOR RSBW"/>
    <property type="match status" value="1"/>
</dbReference>
<dbReference type="GO" id="GO:0030435">
    <property type="term" value="P:sporulation resulting in formation of a cellular spore"/>
    <property type="evidence" value="ECO:0007669"/>
    <property type="project" value="UniProtKB-KW"/>
</dbReference>
<keyword evidence="6 7" id="KW-0749">Sporulation</keyword>
<proteinExistence type="inferred from homology"/>
<dbReference type="EC" id="2.7.11.1" evidence="7"/>
<feature type="domain" description="Histidine kinase/HSP90-like ATPase" evidence="8">
    <location>
        <begin position="44"/>
        <end position="149"/>
    </location>
</feature>
<keyword evidence="10" id="KW-1185">Reference proteome</keyword>
<comment type="catalytic activity">
    <reaction evidence="7">
        <text>L-threonyl-[protein] + ATP = O-phospho-L-threonyl-[protein] + ADP + H(+)</text>
        <dbReference type="Rhea" id="RHEA:46608"/>
        <dbReference type="Rhea" id="RHEA-COMP:11060"/>
        <dbReference type="Rhea" id="RHEA-COMP:11605"/>
        <dbReference type="ChEBI" id="CHEBI:15378"/>
        <dbReference type="ChEBI" id="CHEBI:30013"/>
        <dbReference type="ChEBI" id="CHEBI:30616"/>
        <dbReference type="ChEBI" id="CHEBI:61977"/>
        <dbReference type="ChEBI" id="CHEBI:456216"/>
        <dbReference type="EC" id="2.7.11.1"/>
    </reaction>
</comment>
<name>A0AA48M7X4_9BACL</name>
<comment type="function">
    <text evidence="7">Binds to sigma F and blocks its ability to form an RNA polymerase holoenzyme (E-sigma F). Phosphorylates SpoIIAA on a serine residue. This phosphorylation may enable SpoIIAA to act as an anti-anti-sigma factor that counteracts SpoIIAB and thus releases sigma F from inhibition.</text>
</comment>
<keyword evidence="2 7" id="KW-0808">Transferase</keyword>
<evidence type="ECO:0000256" key="5">
    <source>
        <dbReference type="ARBA" id="ARBA00022840"/>
    </source>
</evidence>
<keyword evidence="4 7" id="KW-0418">Kinase</keyword>
<dbReference type="GO" id="GO:0004674">
    <property type="term" value="F:protein serine/threonine kinase activity"/>
    <property type="evidence" value="ECO:0007669"/>
    <property type="project" value="UniProtKB-KW"/>
</dbReference>
<evidence type="ECO:0000313" key="10">
    <source>
        <dbReference type="Proteomes" id="UP001189619"/>
    </source>
</evidence>